<evidence type="ECO:0000313" key="3">
    <source>
        <dbReference type="Proteomes" id="UP001472677"/>
    </source>
</evidence>
<gene>
    <name evidence="2" type="ORF">V6N12_073321</name>
</gene>
<proteinExistence type="predicted"/>
<feature type="compositionally biased region" description="Polar residues" evidence="1">
    <location>
        <begin position="29"/>
        <end position="39"/>
    </location>
</feature>
<accession>A0ABR2AGG6</accession>
<protein>
    <submittedName>
        <fullName evidence="2">Uncharacterized protein</fullName>
    </submittedName>
</protein>
<evidence type="ECO:0000256" key="1">
    <source>
        <dbReference type="SAM" id="MobiDB-lite"/>
    </source>
</evidence>
<feature type="region of interest" description="Disordered" evidence="1">
    <location>
        <begin position="1"/>
        <end position="39"/>
    </location>
</feature>
<sequence>MALPNGAVVKASGDNSKKGLKIRKGSEVRNGSRQGVTDWANSLSRQLSKEDFSFTSRLHDSTPSNGQHQRSMYTANVGRDSPMLDSDYRHEQQ</sequence>
<comment type="caution">
    <text evidence="2">The sequence shown here is derived from an EMBL/GenBank/DDBJ whole genome shotgun (WGS) entry which is preliminary data.</text>
</comment>
<keyword evidence="3" id="KW-1185">Reference proteome</keyword>
<name>A0ABR2AGG6_9ROSI</name>
<reference evidence="2 3" key="1">
    <citation type="journal article" date="2024" name="G3 (Bethesda)">
        <title>Genome assembly of Hibiscus sabdariffa L. provides insights into metabolisms of medicinal natural products.</title>
        <authorList>
            <person name="Kim T."/>
        </authorList>
    </citation>
    <scope>NUCLEOTIDE SEQUENCE [LARGE SCALE GENOMIC DNA]</scope>
    <source>
        <strain evidence="2">TK-2024</strain>
        <tissue evidence="2">Old leaves</tissue>
    </source>
</reference>
<feature type="compositionally biased region" description="Polar residues" evidence="1">
    <location>
        <begin position="61"/>
        <end position="74"/>
    </location>
</feature>
<dbReference type="EMBL" id="JBBPBM010000732">
    <property type="protein sequence ID" value="KAK8492262.1"/>
    <property type="molecule type" value="Genomic_DNA"/>
</dbReference>
<dbReference type="Proteomes" id="UP001472677">
    <property type="component" value="Unassembled WGS sequence"/>
</dbReference>
<feature type="region of interest" description="Disordered" evidence="1">
    <location>
        <begin position="55"/>
        <end position="93"/>
    </location>
</feature>
<organism evidence="2 3">
    <name type="scientific">Hibiscus sabdariffa</name>
    <name type="common">roselle</name>
    <dbReference type="NCBI Taxonomy" id="183260"/>
    <lineage>
        <taxon>Eukaryota</taxon>
        <taxon>Viridiplantae</taxon>
        <taxon>Streptophyta</taxon>
        <taxon>Embryophyta</taxon>
        <taxon>Tracheophyta</taxon>
        <taxon>Spermatophyta</taxon>
        <taxon>Magnoliopsida</taxon>
        <taxon>eudicotyledons</taxon>
        <taxon>Gunneridae</taxon>
        <taxon>Pentapetalae</taxon>
        <taxon>rosids</taxon>
        <taxon>malvids</taxon>
        <taxon>Malvales</taxon>
        <taxon>Malvaceae</taxon>
        <taxon>Malvoideae</taxon>
        <taxon>Hibiscus</taxon>
    </lineage>
</organism>
<evidence type="ECO:0000313" key="2">
    <source>
        <dbReference type="EMBL" id="KAK8492262.1"/>
    </source>
</evidence>